<accession>A0ABU0VPU7</accession>
<dbReference type="Proteomes" id="UP001177872">
    <property type="component" value="Unassembled WGS sequence"/>
</dbReference>
<gene>
    <name evidence="1" type="ORF">Q6237_20605</name>
</gene>
<organism evidence="1 2">
    <name type="scientific">Serratia ureilytica</name>
    <dbReference type="NCBI Taxonomy" id="300181"/>
    <lineage>
        <taxon>Bacteria</taxon>
        <taxon>Pseudomonadati</taxon>
        <taxon>Pseudomonadota</taxon>
        <taxon>Gammaproteobacteria</taxon>
        <taxon>Enterobacterales</taxon>
        <taxon>Yersiniaceae</taxon>
        <taxon>Serratia</taxon>
    </lineage>
</organism>
<sequence>MKKELYFKLDTAQCDWAFKAIRQKSDVIEILMRAIKTMLIYEEPRKEDVAGILKLHVEKMNRIFFFSKDKYYSIAFPFSVEEVEGRCVFRSKDVDDINSQLTSHVISILNDESFRNESNIYSFLDPLLDVVEGKDMPFFWPFFKALLTYEDGYIRYDVDHERCNGKLHPLYHFDIFYSNNTTFKVGCNVHYSDESMIDVLNIKTDCHFINN</sequence>
<name>A0ABU0VPU7_9GAMM</name>
<reference evidence="1" key="1">
    <citation type="submission" date="2023-07" db="EMBL/GenBank/DDBJ databases">
        <title>In vitro acaricidal activity of Serratia ureilytica strains isolated from Mimosa pudica nodules againts the dust mite Tyrophagus putrescentiae.</title>
        <authorList>
            <person name="Wong-Villareal A."/>
            <person name="Cerqueda-Garcia D."/>
        </authorList>
    </citation>
    <scope>NUCLEOTIDE SEQUENCE</scope>
    <source>
        <strain evidence="1">UTS2</strain>
    </source>
</reference>
<comment type="caution">
    <text evidence="1">The sequence shown here is derived from an EMBL/GenBank/DDBJ whole genome shotgun (WGS) entry which is preliminary data.</text>
</comment>
<proteinExistence type="predicted"/>
<dbReference type="RefSeq" id="WP_089181514.1">
    <property type="nucleotide sequence ID" value="NZ_JAIQCT010000016.1"/>
</dbReference>
<protein>
    <submittedName>
        <fullName evidence="1">Uncharacterized protein</fullName>
    </submittedName>
</protein>
<evidence type="ECO:0000313" key="1">
    <source>
        <dbReference type="EMBL" id="MDQ1863388.1"/>
    </source>
</evidence>
<dbReference type="EMBL" id="JAVCZN010000010">
    <property type="protein sequence ID" value="MDQ1863388.1"/>
    <property type="molecule type" value="Genomic_DNA"/>
</dbReference>
<keyword evidence="2" id="KW-1185">Reference proteome</keyword>
<evidence type="ECO:0000313" key="2">
    <source>
        <dbReference type="Proteomes" id="UP001177872"/>
    </source>
</evidence>